<accession>A0A7I8VPD6</accession>
<sequence length="297" mass="34009">MRYLKARDWNLDLAEKLLRGTVEWRKTYKPSLIDCRWCHEKPGFHSLRQIGFDELGRPVLYCCFAQATVHKYSIEDAVAHCAYTFESAIGSMAPNVHSWVLVLDCSGMTLPACSPKLGYGVTQILANHYPEQLGQVLCVNHNALFEGVWKAIKAFLHPNTASKMRLVRGKRKVKDAFEKFFPPELSEWLNEEVLLNRKKPLIPSQQFFWRKPEVHPHDPRGCPSYVAEYLDCRKENHRIHPNIVDELKGRICQAITIEREEAPYDADSSDDGESEIVGKIPIKDEFQIPSGASQITM</sequence>
<dbReference type="InterPro" id="IPR001251">
    <property type="entry name" value="CRAL-TRIO_dom"/>
</dbReference>
<dbReference type="InterPro" id="IPR052578">
    <property type="entry name" value="PI_Transfer_CRAL-TRIO"/>
</dbReference>
<dbReference type="PANTHER" id="PTHR45824">
    <property type="entry name" value="GH16843P"/>
    <property type="match status" value="1"/>
</dbReference>
<feature type="domain" description="CRAL-TRIO" evidence="1">
    <location>
        <begin position="50"/>
        <end position="197"/>
    </location>
</feature>
<evidence type="ECO:0000313" key="3">
    <source>
        <dbReference type="Proteomes" id="UP000549394"/>
    </source>
</evidence>
<comment type="caution">
    <text evidence="2">The sequence shown here is derived from an EMBL/GenBank/DDBJ whole genome shotgun (WGS) entry which is preliminary data.</text>
</comment>
<reference evidence="2 3" key="1">
    <citation type="submission" date="2020-08" db="EMBL/GenBank/DDBJ databases">
        <authorList>
            <person name="Hejnol A."/>
        </authorList>
    </citation>
    <scope>NUCLEOTIDE SEQUENCE [LARGE SCALE GENOMIC DNA]</scope>
</reference>
<gene>
    <name evidence="2" type="ORF">DGYR_LOCUS6092</name>
</gene>
<dbReference type="Pfam" id="PF00650">
    <property type="entry name" value="CRAL_TRIO"/>
    <property type="match status" value="1"/>
</dbReference>
<dbReference type="Proteomes" id="UP000549394">
    <property type="component" value="Unassembled WGS sequence"/>
</dbReference>
<dbReference type="InterPro" id="IPR036273">
    <property type="entry name" value="CRAL/TRIO_N_dom_sf"/>
</dbReference>
<dbReference type="PROSITE" id="PS50191">
    <property type="entry name" value="CRAL_TRIO"/>
    <property type="match status" value="1"/>
</dbReference>
<dbReference type="CDD" id="cd00170">
    <property type="entry name" value="SEC14"/>
    <property type="match status" value="1"/>
</dbReference>
<dbReference type="SMART" id="SM00516">
    <property type="entry name" value="SEC14"/>
    <property type="match status" value="1"/>
</dbReference>
<evidence type="ECO:0000259" key="1">
    <source>
        <dbReference type="PROSITE" id="PS50191"/>
    </source>
</evidence>
<dbReference type="AlphaFoldDB" id="A0A7I8VPD6"/>
<keyword evidence="3" id="KW-1185">Reference proteome</keyword>
<dbReference type="SUPFAM" id="SSF46938">
    <property type="entry name" value="CRAL/TRIO N-terminal domain"/>
    <property type="match status" value="1"/>
</dbReference>
<protein>
    <recommendedName>
        <fullName evidence="1">CRAL-TRIO domain-containing protein</fullName>
    </recommendedName>
</protein>
<evidence type="ECO:0000313" key="2">
    <source>
        <dbReference type="EMBL" id="CAD5117574.1"/>
    </source>
</evidence>
<dbReference type="InterPro" id="IPR036865">
    <property type="entry name" value="CRAL-TRIO_dom_sf"/>
</dbReference>
<organism evidence="2 3">
    <name type="scientific">Dimorphilus gyrociliatus</name>
    <dbReference type="NCBI Taxonomy" id="2664684"/>
    <lineage>
        <taxon>Eukaryota</taxon>
        <taxon>Metazoa</taxon>
        <taxon>Spiralia</taxon>
        <taxon>Lophotrochozoa</taxon>
        <taxon>Annelida</taxon>
        <taxon>Polychaeta</taxon>
        <taxon>Polychaeta incertae sedis</taxon>
        <taxon>Dinophilidae</taxon>
        <taxon>Dimorphilus</taxon>
    </lineage>
</organism>
<dbReference type="EMBL" id="CAJFCJ010000007">
    <property type="protein sequence ID" value="CAD5117574.1"/>
    <property type="molecule type" value="Genomic_DNA"/>
</dbReference>
<dbReference type="OrthoDB" id="75724at2759"/>
<name>A0A7I8VPD6_9ANNE</name>
<dbReference type="GO" id="GO:0008526">
    <property type="term" value="F:phosphatidylinositol transfer activity"/>
    <property type="evidence" value="ECO:0007669"/>
    <property type="project" value="TreeGrafter"/>
</dbReference>
<dbReference type="Gene3D" id="3.40.525.10">
    <property type="entry name" value="CRAL-TRIO lipid binding domain"/>
    <property type="match status" value="1"/>
</dbReference>
<proteinExistence type="predicted"/>
<dbReference type="SUPFAM" id="SSF52087">
    <property type="entry name" value="CRAL/TRIO domain"/>
    <property type="match status" value="1"/>
</dbReference>
<dbReference type="PANTHER" id="PTHR45824:SF29">
    <property type="entry name" value="GH16843P"/>
    <property type="match status" value="1"/>
</dbReference>